<dbReference type="EMBL" id="BARV01038194">
    <property type="protein sequence ID" value="GAI57807.1"/>
    <property type="molecule type" value="Genomic_DNA"/>
</dbReference>
<evidence type="ECO:0000313" key="1">
    <source>
        <dbReference type="EMBL" id="GAI57807.1"/>
    </source>
</evidence>
<reference evidence="1" key="1">
    <citation type="journal article" date="2014" name="Front. Microbiol.">
        <title>High frequency of phylogenetically diverse reductive dehalogenase-homologous genes in deep subseafloor sedimentary metagenomes.</title>
        <authorList>
            <person name="Kawai M."/>
            <person name="Futagami T."/>
            <person name="Toyoda A."/>
            <person name="Takaki Y."/>
            <person name="Nishi S."/>
            <person name="Hori S."/>
            <person name="Arai W."/>
            <person name="Tsubouchi T."/>
            <person name="Morono Y."/>
            <person name="Uchiyama I."/>
            <person name="Ito T."/>
            <person name="Fujiyama A."/>
            <person name="Inagaki F."/>
            <person name="Takami H."/>
        </authorList>
    </citation>
    <scope>NUCLEOTIDE SEQUENCE</scope>
    <source>
        <strain evidence="1">Expedition CK06-06</strain>
    </source>
</reference>
<name>X1PNE4_9ZZZZ</name>
<organism evidence="1">
    <name type="scientific">marine sediment metagenome</name>
    <dbReference type="NCBI Taxonomy" id="412755"/>
    <lineage>
        <taxon>unclassified sequences</taxon>
        <taxon>metagenomes</taxon>
        <taxon>ecological metagenomes</taxon>
    </lineage>
</organism>
<dbReference type="AlphaFoldDB" id="X1PNE4"/>
<gene>
    <name evidence="1" type="ORF">S06H3_58909</name>
</gene>
<protein>
    <submittedName>
        <fullName evidence="1">Uncharacterized protein</fullName>
    </submittedName>
</protein>
<proteinExistence type="predicted"/>
<sequence>TYNQKVSSINILKDIFKFKTINNNKTNLIDLDKLFENRQGDSSKEN</sequence>
<comment type="caution">
    <text evidence="1">The sequence shown here is derived from an EMBL/GenBank/DDBJ whole genome shotgun (WGS) entry which is preliminary data.</text>
</comment>
<accession>X1PNE4</accession>
<feature type="non-terminal residue" evidence="1">
    <location>
        <position position="1"/>
    </location>
</feature>